<protein>
    <submittedName>
        <fullName evidence="1">Uncharacterized protein</fullName>
    </submittedName>
</protein>
<sequence>MSYCNRNFVIFLLKQTGYPYVFWSFINRQGVAVGLELAEFGSVVVGIQYEFLWCHDDFISNLEVALNEAGKSLDEWSKGLWSTGSEQVQSFHSGLYDILDSAVAAEKLAWLGKLTVLPRWAGVILA</sequence>
<dbReference type="CTD" id="78777896"/>
<organism evidence="1 2">
    <name type="scientific">Caenorhabditis remanei</name>
    <name type="common">Caenorhabditis vulgaris</name>
    <dbReference type="NCBI Taxonomy" id="31234"/>
    <lineage>
        <taxon>Eukaryota</taxon>
        <taxon>Metazoa</taxon>
        <taxon>Ecdysozoa</taxon>
        <taxon>Nematoda</taxon>
        <taxon>Chromadorea</taxon>
        <taxon>Rhabditida</taxon>
        <taxon>Rhabditina</taxon>
        <taxon>Rhabditomorpha</taxon>
        <taxon>Rhabditoidea</taxon>
        <taxon>Rhabditidae</taxon>
        <taxon>Peloderinae</taxon>
        <taxon>Caenorhabditis</taxon>
    </lineage>
</organism>
<dbReference type="KEGG" id="crq:GCK72_025291"/>
<accession>A0A6A5G2I4</accession>
<dbReference type="GeneID" id="78777896"/>
<comment type="caution">
    <text evidence="1">The sequence shown here is derived from an EMBL/GenBank/DDBJ whole genome shotgun (WGS) entry which is preliminary data.</text>
</comment>
<dbReference type="RefSeq" id="XP_053579841.1">
    <property type="nucleotide sequence ID" value="XM_053736275.1"/>
</dbReference>
<reference evidence="1 2" key="1">
    <citation type="submission" date="2019-12" db="EMBL/GenBank/DDBJ databases">
        <title>Chromosome-level assembly of the Caenorhabditis remanei genome.</title>
        <authorList>
            <person name="Teterina A.A."/>
            <person name="Willis J.H."/>
            <person name="Phillips P.C."/>
        </authorList>
    </citation>
    <scope>NUCLEOTIDE SEQUENCE [LARGE SCALE GENOMIC DNA]</scope>
    <source>
        <strain evidence="1 2">PX506</strain>
        <tissue evidence="1">Whole organism</tissue>
    </source>
</reference>
<gene>
    <name evidence="1" type="ORF">GCK72_025291</name>
</gene>
<dbReference type="Proteomes" id="UP000483820">
    <property type="component" value="Chromosome X"/>
</dbReference>
<proteinExistence type="predicted"/>
<dbReference type="EMBL" id="WUAV01000006">
    <property type="protein sequence ID" value="KAF1748824.1"/>
    <property type="molecule type" value="Genomic_DNA"/>
</dbReference>
<dbReference type="AlphaFoldDB" id="A0A6A5G2I4"/>
<evidence type="ECO:0000313" key="2">
    <source>
        <dbReference type="Proteomes" id="UP000483820"/>
    </source>
</evidence>
<name>A0A6A5G2I4_CAERE</name>
<evidence type="ECO:0000313" key="1">
    <source>
        <dbReference type="EMBL" id="KAF1748824.1"/>
    </source>
</evidence>